<dbReference type="PRINTS" id="PR00069">
    <property type="entry name" value="ALDKETRDTASE"/>
</dbReference>
<feature type="compositionally biased region" description="Basic residues" evidence="1">
    <location>
        <begin position="91"/>
        <end position="100"/>
    </location>
</feature>
<dbReference type="STRING" id="1151754.M9LRA1"/>
<accession>M9LRA1</accession>
<sequence length="429" mass="47930">MQHRPTLAGKVEASIACHRALVLALWFCSLASLVVGFRARARSTYIRTELAFLPLDFDPESSSRCWHHHSTDNVSQEPPLHPQHWRQDARHRPRHLARQARRGASGRQCCSQAGLPSHCTDIVSCISLKFPFTKPDAARVYGNEHEVGQALSEALSSGVCSRSDVWITSKLWNTDHTRAEAAINRTLSDIKTDYLDLYLVHWPVPFTPAEDANMLFPRNSDGDVDIDTKTSLLDTWKQMIALKKKGLTKAIGLSNVSKDAVEFIVENSDEIPSSVQVEFHPLIAPLQKELKDYCESKGIVVTAYSPLGNNRQNLPRIIDLDNVKALAAKNNRTEAQLCINWCVSNGVCCIPKSVTPHRLQSNLESLNFDLTDEERKTLNVLPNTLGTKRFNIPIQYPAPNGPWLIDLFNTEHESCAIWKAQSNGSVVVA</sequence>
<dbReference type="InterPro" id="IPR023210">
    <property type="entry name" value="NADP_OxRdtase_dom"/>
</dbReference>
<keyword evidence="2" id="KW-1133">Transmembrane helix</keyword>
<evidence type="ECO:0000256" key="2">
    <source>
        <dbReference type="SAM" id="Phobius"/>
    </source>
</evidence>
<dbReference type="Pfam" id="PF00248">
    <property type="entry name" value="Aldo_ket_red"/>
    <property type="match status" value="1"/>
</dbReference>
<dbReference type="PANTHER" id="PTHR11732">
    <property type="entry name" value="ALDO/KETO REDUCTASE"/>
    <property type="match status" value="1"/>
</dbReference>
<evidence type="ECO:0000259" key="3">
    <source>
        <dbReference type="Pfam" id="PF00248"/>
    </source>
</evidence>
<dbReference type="Proteomes" id="UP000011976">
    <property type="component" value="Unassembled WGS sequence"/>
</dbReference>
<dbReference type="InterPro" id="IPR036812">
    <property type="entry name" value="NAD(P)_OxRdtase_dom_sf"/>
</dbReference>
<reference evidence="5" key="1">
    <citation type="journal article" date="2013" name="Genome Announc.">
        <title>Genome sequence of the basidiomycetous yeast Pseudozyma antarctica T-34, a producer of the glycolipid biosurfactants mannosylerythritol lipids.</title>
        <authorList>
            <person name="Morita T."/>
            <person name="Koike H."/>
            <person name="Koyama Y."/>
            <person name="Hagiwara H."/>
            <person name="Ito E."/>
            <person name="Fukuoka T."/>
            <person name="Imura T."/>
            <person name="Machida M."/>
            <person name="Kitamoto D."/>
        </authorList>
    </citation>
    <scope>NUCLEOTIDE SEQUENCE [LARGE SCALE GENOMIC DNA]</scope>
    <source>
        <strain evidence="5">T-34</strain>
    </source>
</reference>
<evidence type="ECO:0000256" key="1">
    <source>
        <dbReference type="SAM" id="MobiDB-lite"/>
    </source>
</evidence>
<keyword evidence="2" id="KW-0472">Membrane</keyword>
<dbReference type="Gene3D" id="3.20.20.100">
    <property type="entry name" value="NADP-dependent oxidoreductase domain"/>
    <property type="match status" value="1"/>
</dbReference>
<name>M9LRA1_PSEA3</name>
<dbReference type="SUPFAM" id="SSF51430">
    <property type="entry name" value="NAD(P)-linked oxidoreductase"/>
    <property type="match status" value="1"/>
</dbReference>
<dbReference type="GO" id="GO:0016491">
    <property type="term" value="F:oxidoreductase activity"/>
    <property type="evidence" value="ECO:0007669"/>
    <property type="project" value="InterPro"/>
</dbReference>
<gene>
    <name evidence="4" type="ORF">PANT_16c00002</name>
</gene>
<dbReference type="EMBL" id="DF196782">
    <property type="protein sequence ID" value="GAC75481.1"/>
    <property type="molecule type" value="Genomic_DNA"/>
</dbReference>
<feature type="transmembrane region" description="Helical" evidence="2">
    <location>
        <begin position="20"/>
        <end position="37"/>
    </location>
</feature>
<evidence type="ECO:0000313" key="4">
    <source>
        <dbReference type="EMBL" id="GAC75481.1"/>
    </source>
</evidence>
<dbReference type="InterPro" id="IPR020471">
    <property type="entry name" value="AKR"/>
</dbReference>
<protein>
    <submittedName>
        <fullName evidence="4">Aldo/keto reductase family proteins</fullName>
    </submittedName>
</protein>
<proteinExistence type="predicted"/>
<evidence type="ECO:0000313" key="5">
    <source>
        <dbReference type="Proteomes" id="UP000011976"/>
    </source>
</evidence>
<dbReference type="OrthoDB" id="416253at2759"/>
<dbReference type="AlphaFoldDB" id="M9LRA1"/>
<feature type="domain" description="NADP-dependent oxidoreductase" evidence="3">
    <location>
        <begin position="136"/>
        <end position="378"/>
    </location>
</feature>
<organism evidence="4 5">
    <name type="scientific">Pseudozyma antarctica (strain T-34)</name>
    <name type="common">Yeast</name>
    <name type="synonym">Candida antarctica</name>
    <dbReference type="NCBI Taxonomy" id="1151754"/>
    <lineage>
        <taxon>Eukaryota</taxon>
        <taxon>Fungi</taxon>
        <taxon>Dikarya</taxon>
        <taxon>Basidiomycota</taxon>
        <taxon>Ustilaginomycotina</taxon>
        <taxon>Ustilaginomycetes</taxon>
        <taxon>Ustilaginales</taxon>
        <taxon>Ustilaginaceae</taxon>
        <taxon>Moesziomyces</taxon>
    </lineage>
</organism>
<feature type="region of interest" description="Disordered" evidence="1">
    <location>
        <begin position="68"/>
        <end position="100"/>
    </location>
</feature>
<keyword evidence="2" id="KW-0812">Transmembrane</keyword>